<name>A0A6J1Q527_9HYME</name>
<dbReference type="PANTHER" id="PTHR47160">
    <property type="entry name" value="PUTATIVE-RELATED"/>
    <property type="match status" value="1"/>
</dbReference>
<gene>
    <name evidence="3" type="primary">LOC112457612</name>
</gene>
<accession>A0A6J1Q527</accession>
<protein>
    <submittedName>
        <fullName evidence="3">Uncharacterized protein LOC112457612</fullName>
    </submittedName>
</protein>
<dbReference type="AlphaFoldDB" id="A0A6J1Q527"/>
<evidence type="ECO:0000313" key="2">
    <source>
        <dbReference type="Proteomes" id="UP000504618"/>
    </source>
</evidence>
<dbReference type="InterPro" id="IPR018289">
    <property type="entry name" value="MULE_transposase_dom"/>
</dbReference>
<feature type="domain" description="MULE transposase" evidence="1">
    <location>
        <begin position="92"/>
        <end position="187"/>
    </location>
</feature>
<proteinExistence type="predicted"/>
<dbReference type="Pfam" id="PF10551">
    <property type="entry name" value="MULE"/>
    <property type="match status" value="1"/>
</dbReference>
<evidence type="ECO:0000313" key="3">
    <source>
        <dbReference type="RefSeq" id="XP_024876541.1"/>
    </source>
</evidence>
<dbReference type="RefSeq" id="XP_024876541.1">
    <property type="nucleotide sequence ID" value="XM_025020773.1"/>
</dbReference>
<reference evidence="3" key="1">
    <citation type="submission" date="2025-08" db="UniProtKB">
        <authorList>
            <consortium name="RefSeq"/>
        </authorList>
    </citation>
    <scope>IDENTIFICATION</scope>
    <source>
        <tissue evidence="3">Whole body</tissue>
    </source>
</reference>
<organism evidence="2 3">
    <name type="scientific">Temnothorax curvispinosus</name>
    <dbReference type="NCBI Taxonomy" id="300111"/>
    <lineage>
        <taxon>Eukaryota</taxon>
        <taxon>Metazoa</taxon>
        <taxon>Ecdysozoa</taxon>
        <taxon>Arthropoda</taxon>
        <taxon>Hexapoda</taxon>
        <taxon>Insecta</taxon>
        <taxon>Pterygota</taxon>
        <taxon>Neoptera</taxon>
        <taxon>Endopterygota</taxon>
        <taxon>Hymenoptera</taxon>
        <taxon>Apocrita</taxon>
        <taxon>Aculeata</taxon>
        <taxon>Formicoidea</taxon>
        <taxon>Formicidae</taxon>
        <taxon>Myrmicinae</taxon>
        <taxon>Temnothorax</taxon>
    </lineage>
</organism>
<keyword evidence="2" id="KW-1185">Reference proteome</keyword>
<dbReference type="OrthoDB" id="90756at2759"/>
<feature type="non-terminal residue" evidence="3">
    <location>
        <position position="1"/>
    </location>
</feature>
<dbReference type="PANTHER" id="PTHR47160:SF5">
    <property type="entry name" value="MULE TRANSPOSASE DOMAIN-CONTAINING PROTEIN"/>
    <property type="match status" value="1"/>
</dbReference>
<evidence type="ECO:0000259" key="1">
    <source>
        <dbReference type="Pfam" id="PF10551"/>
    </source>
</evidence>
<dbReference type="GeneID" id="112457612"/>
<dbReference type="Proteomes" id="UP000504618">
    <property type="component" value="Unplaced"/>
</dbReference>
<sequence length="357" mass="41309">FIQAFQDQQDSSVPIGHSGASFNSMKSVMARERAKQRPPIPCTFQALCAALIKYEWIKEFYKGSVVAQDGSMAAIFSNDVLINALKTATEIFVDGTFSVVPRHPYMIQLYTVHIRYKNTGIAVFFILCEKRTFALYQAIWEKIIEIVPDVKNNVKFIMGDYERATNKVLHKCFPKASLKGCWFHYNQAVLRKWRQLGLKNAPRRLITMVMSIPLIPASLFEQSFTLLQYIADTISDTISGDYPMILQFMSYLRKTWLPAANKVSVYGCPVRTNNIVESFHNTISKKFGSRHPNVWIFIENLKKVIIDQEIDLRRLQNNLQARRPQTRANRERNNIILQKQKDLVENRLPPVRVFRII</sequence>